<dbReference type="Proteomes" id="UP000077271">
    <property type="component" value="Unassembled WGS sequence"/>
</dbReference>
<evidence type="ECO:0000256" key="2">
    <source>
        <dbReference type="ARBA" id="ARBA00022898"/>
    </source>
</evidence>
<evidence type="ECO:0000256" key="3">
    <source>
        <dbReference type="ARBA" id="ARBA00023235"/>
    </source>
</evidence>
<dbReference type="GO" id="GO:0005829">
    <property type="term" value="C:cytosol"/>
    <property type="evidence" value="ECO:0007669"/>
    <property type="project" value="TreeGrafter"/>
</dbReference>
<keyword evidence="2" id="KW-0663">Pyridoxal phosphate</keyword>
<dbReference type="EMBL" id="LQWZ01000023">
    <property type="protein sequence ID" value="OAH55718.1"/>
    <property type="molecule type" value="Genomic_DNA"/>
</dbReference>
<evidence type="ECO:0000259" key="4">
    <source>
        <dbReference type="Pfam" id="PF01168"/>
    </source>
</evidence>
<dbReference type="Pfam" id="PF01168">
    <property type="entry name" value="Ala_racemase_N"/>
    <property type="match status" value="1"/>
</dbReference>
<proteinExistence type="predicted"/>
<keyword evidence="3" id="KW-0413">Isomerase</keyword>
<feature type="domain" description="YhfX-like C-terminal" evidence="5">
    <location>
        <begin position="280"/>
        <end position="379"/>
    </location>
</feature>
<evidence type="ECO:0000256" key="1">
    <source>
        <dbReference type="ARBA" id="ARBA00001933"/>
    </source>
</evidence>
<evidence type="ECO:0000259" key="5">
    <source>
        <dbReference type="Pfam" id="PF21279"/>
    </source>
</evidence>
<evidence type="ECO:0000313" key="7">
    <source>
        <dbReference type="Proteomes" id="UP000077271"/>
    </source>
</evidence>
<dbReference type="GO" id="GO:0008784">
    <property type="term" value="F:alanine racemase activity"/>
    <property type="evidence" value="ECO:0007669"/>
    <property type="project" value="TreeGrafter"/>
</dbReference>
<dbReference type="RefSeq" id="WP_018393586.1">
    <property type="nucleotide sequence ID" value="NZ_LQWZ01000023.1"/>
</dbReference>
<dbReference type="Gene3D" id="2.40.37.30">
    <property type="match status" value="2"/>
</dbReference>
<dbReference type="OrthoDB" id="3189402at2"/>
<gene>
    <name evidence="6" type="ORF">AWH48_03310</name>
</gene>
<dbReference type="CDD" id="cd06811">
    <property type="entry name" value="PLPDE_III_yhfX_like"/>
    <property type="match status" value="1"/>
</dbReference>
<dbReference type="GO" id="GO:0030170">
    <property type="term" value="F:pyridoxal phosphate binding"/>
    <property type="evidence" value="ECO:0007669"/>
    <property type="project" value="TreeGrafter"/>
</dbReference>
<protein>
    <submittedName>
        <fullName evidence="6">Amino-acid racemase</fullName>
    </submittedName>
</protein>
<dbReference type="AlphaFoldDB" id="A0A177KQR3"/>
<organism evidence="6 7">
    <name type="scientific">Domibacillus aminovorans</name>
    <dbReference type="NCBI Taxonomy" id="29332"/>
    <lineage>
        <taxon>Bacteria</taxon>
        <taxon>Bacillati</taxon>
        <taxon>Bacillota</taxon>
        <taxon>Bacilli</taxon>
        <taxon>Bacillales</taxon>
        <taxon>Bacillaceae</taxon>
        <taxon>Domibacillus</taxon>
    </lineage>
</organism>
<name>A0A177KQR3_9BACI</name>
<comment type="cofactor">
    <cofactor evidence="1">
        <name>pyridoxal 5'-phosphate</name>
        <dbReference type="ChEBI" id="CHEBI:597326"/>
    </cofactor>
</comment>
<dbReference type="InterPro" id="IPR000821">
    <property type="entry name" value="Ala_racemase"/>
</dbReference>
<accession>A0A177KQR3</accession>
<evidence type="ECO:0000313" key="6">
    <source>
        <dbReference type="EMBL" id="OAH55718.1"/>
    </source>
</evidence>
<dbReference type="Pfam" id="PF21279">
    <property type="entry name" value="YhfX-like_C"/>
    <property type="match status" value="1"/>
</dbReference>
<dbReference type="SUPFAM" id="SSF51419">
    <property type="entry name" value="PLP-binding barrel"/>
    <property type="match status" value="1"/>
</dbReference>
<reference evidence="6 7" key="1">
    <citation type="submission" date="2016-01" db="EMBL/GenBank/DDBJ databases">
        <title>Investigation of taxonomic status of Bacillus aminovorans.</title>
        <authorList>
            <person name="Verma A."/>
            <person name="Pal Y."/>
            <person name="Krishnamurthi S."/>
        </authorList>
    </citation>
    <scope>NUCLEOTIDE SEQUENCE [LARGE SCALE GENOMIC DNA]</scope>
    <source>
        <strain evidence="6 7">DSM 4337</strain>
    </source>
</reference>
<feature type="domain" description="Alanine racemase N-terminal" evidence="4">
    <location>
        <begin position="33"/>
        <end position="265"/>
    </location>
</feature>
<comment type="caution">
    <text evidence="6">The sequence shown here is derived from an EMBL/GenBank/DDBJ whole genome shotgun (WGS) entry which is preliminary data.</text>
</comment>
<dbReference type="PANTHER" id="PTHR30511">
    <property type="entry name" value="ALANINE RACEMASE"/>
    <property type="match status" value="1"/>
</dbReference>
<dbReference type="PANTHER" id="PTHR30511:SF3">
    <property type="entry name" value="LYSINE RACEMASE"/>
    <property type="match status" value="1"/>
</dbReference>
<sequence length="387" mass="43274">MFLNMTLKRNEGLVKAAVKLHQNGEIPANTYVIDADSLEHNVKQLSKTAKEHDFNLYYMTKQIGRSGFVGQLIEQNGIERAVAVDIDEAFELKKEQCHIGNIGHIVQPGKSQWEEVLTKIQPEVVTLFSVERGQQLSDAAEKLGLKQDVILRVIRSTDMVYPGQFGGFLLDQLERSLDELLILKGINVIGITSFPAVQINEQKDDFIFTSNMETLKMARKILENKGINVTHVNAPSATSCYTISMLKEAGVTHGEPGHALTGTTPLHAFNEDLPEIPSIVYVSEISHMDEANAYTIAGGFYPRSNVENALYGANTTDIVKQRTKVHEASPENIDYYGSLVRENNMNVGDSVIYAFRTQIFVTRAHVAFVRNVNSQKPEVIYFQRRGM</sequence>
<dbReference type="InterPro" id="IPR029066">
    <property type="entry name" value="PLP-binding_barrel"/>
</dbReference>
<dbReference type="InterPro" id="IPR001608">
    <property type="entry name" value="Ala_racemase_N"/>
</dbReference>
<dbReference type="InterPro" id="IPR048449">
    <property type="entry name" value="YhfX-like_C"/>
</dbReference>